<dbReference type="SUPFAM" id="SSF110849">
    <property type="entry name" value="ParB/Sulfiredoxin"/>
    <property type="match status" value="1"/>
</dbReference>
<sequence length="301" mass="31405">MASAEIRIVYTPLSTLLRAPRNPKQHDLAALRQSLARWGFTQPLAIDERTGALVEGHGRLDVLQALQREGAPPPARVKSKGNEWLVPVVRGLAFTSDQEAEAYLLAANQLTIAGGWDEGLLAETIASLQASSTTLEGLGFDQSQLDALASSFAPAVADAVAALPPPPLDPPAAPSAPATTPSAGALTAATTPATAVTPATGAHPAPAASVLAESDIESSDGQYVPPPTTSDAGVDHLQADGVLDPTNHIPNEHPRRMVRLLTWGKYNIPVTPEEGAKFEAAIAAWLEQNGSLYGFLTSMLD</sequence>
<name>A0A426TX82_9CHLR</name>
<comment type="caution">
    <text evidence="2">The sequence shown here is derived from an EMBL/GenBank/DDBJ whole genome shotgun (WGS) entry which is preliminary data.</text>
</comment>
<proteinExistence type="predicted"/>
<dbReference type="Proteomes" id="UP000280307">
    <property type="component" value="Unassembled WGS sequence"/>
</dbReference>
<feature type="region of interest" description="Disordered" evidence="1">
    <location>
        <begin position="163"/>
        <end position="251"/>
    </location>
</feature>
<evidence type="ECO:0000313" key="3">
    <source>
        <dbReference type="Proteomes" id="UP000280307"/>
    </source>
</evidence>
<accession>A0A426TX82</accession>
<reference evidence="2 3" key="1">
    <citation type="submission" date="2018-12" db="EMBL/GenBank/DDBJ databases">
        <title>Genome Sequence of Candidatus Viridilinea halotolerans isolated from saline sulfide-rich spring.</title>
        <authorList>
            <person name="Grouzdev D.S."/>
            <person name="Burganskaya E.I."/>
            <person name="Krutkina M.S."/>
            <person name="Sukhacheva M.V."/>
            <person name="Gorlenko V.M."/>
        </authorList>
    </citation>
    <scope>NUCLEOTIDE SEQUENCE [LARGE SCALE GENOMIC DNA]</scope>
    <source>
        <strain evidence="2">Chok-6</strain>
    </source>
</reference>
<feature type="compositionally biased region" description="Pro residues" evidence="1">
    <location>
        <begin position="163"/>
        <end position="174"/>
    </location>
</feature>
<evidence type="ECO:0000313" key="2">
    <source>
        <dbReference type="EMBL" id="RRR70195.1"/>
    </source>
</evidence>
<protein>
    <recommendedName>
        <fullName evidence="4">ParB/Sulfiredoxin domain-containing protein</fullName>
    </recommendedName>
</protein>
<dbReference type="InterPro" id="IPR036086">
    <property type="entry name" value="ParB/Sulfiredoxin_sf"/>
</dbReference>
<gene>
    <name evidence="2" type="ORF">EI684_13700</name>
</gene>
<evidence type="ECO:0000256" key="1">
    <source>
        <dbReference type="SAM" id="MobiDB-lite"/>
    </source>
</evidence>
<feature type="compositionally biased region" description="Low complexity" evidence="1">
    <location>
        <begin position="175"/>
        <end position="210"/>
    </location>
</feature>
<organism evidence="2 3">
    <name type="scientific">Candidatus Viridilinea halotolerans</name>
    <dbReference type="NCBI Taxonomy" id="2491704"/>
    <lineage>
        <taxon>Bacteria</taxon>
        <taxon>Bacillati</taxon>
        <taxon>Chloroflexota</taxon>
        <taxon>Chloroflexia</taxon>
        <taxon>Chloroflexales</taxon>
        <taxon>Chloroflexineae</taxon>
        <taxon>Oscillochloridaceae</taxon>
        <taxon>Candidatus Viridilinea</taxon>
    </lineage>
</organism>
<dbReference type="AlphaFoldDB" id="A0A426TX82"/>
<evidence type="ECO:0008006" key="4">
    <source>
        <dbReference type="Google" id="ProtNLM"/>
    </source>
</evidence>
<dbReference type="EMBL" id="RSAS01000547">
    <property type="protein sequence ID" value="RRR70195.1"/>
    <property type="molecule type" value="Genomic_DNA"/>
</dbReference>